<organism evidence="2 3">
    <name type="scientific">Ophiocordyceps australis</name>
    <dbReference type="NCBI Taxonomy" id="1399860"/>
    <lineage>
        <taxon>Eukaryota</taxon>
        <taxon>Fungi</taxon>
        <taxon>Dikarya</taxon>
        <taxon>Ascomycota</taxon>
        <taxon>Pezizomycotina</taxon>
        <taxon>Sordariomycetes</taxon>
        <taxon>Hypocreomycetidae</taxon>
        <taxon>Hypocreales</taxon>
        <taxon>Ophiocordycipitaceae</taxon>
        <taxon>Ophiocordyceps</taxon>
    </lineage>
</organism>
<comment type="caution">
    <text evidence="2">The sequence shown here is derived from an EMBL/GenBank/DDBJ whole genome shotgun (WGS) entry which is preliminary data.</text>
</comment>
<evidence type="ECO:0000313" key="3">
    <source>
        <dbReference type="Proteomes" id="UP000224854"/>
    </source>
</evidence>
<evidence type="ECO:0000256" key="1">
    <source>
        <dbReference type="SAM" id="SignalP"/>
    </source>
</evidence>
<evidence type="ECO:0000313" key="2">
    <source>
        <dbReference type="EMBL" id="PHH70879.1"/>
    </source>
</evidence>
<reference evidence="2 3" key="1">
    <citation type="submission" date="2017-06" db="EMBL/GenBank/DDBJ databases">
        <title>Ant-infecting Ophiocordyceps genomes reveal a high diversity of potential behavioral manipulation genes and a possible major role for enterotoxins.</title>
        <authorList>
            <person name="De Bekker C."/>
            <person name="Evans H.C."/>
            <person name="Brachmann A."/>
            <person name="Hughes D.P."/>
        </authorList>
    </citation>
    <scope>NUCLEOTIDE SEQUENCE [LARGE SCALE GENOMIC DNA]</scope>
    <source>
        <strain evidence="2 3">1348a</strain>
    </source>
</reference>
<sequence>MHIIKTIALAAAIAPTASLAQCYRDGLTCKWWTSNGNRFRCGKPKADFNGTRRFVKEGDVVQVGNETRNYVVMSSTKDRSWSVLCKNPKYEHYPGPQCCHDYDVGCWTGWRILLCWDE</sequence>
<dbReference type="EMBL" id="NJEU01000746">
    <property type="protein sequence ID" value="PHH70879.1"/>
    <property type="molecule type" value="Genomic_DNA"/>
</dbReference>
<protein>
    <submittedName>
        <fullName evidence="2">Uncharacterized protein</fullName>
    </submittedName>
</protein>
<gene>
    <name evidence="2" type="ORF">CDD82_6870</name>
</gene>
<keyword evidence="3" id="KW-1185">Reference proteome</keyword>
<feature type="signal peptide" evidence="1">
    <location>
        <begin position="1"/>
        <end position="20"/>
    </location>
</feature>
<proteinExistence type="predicted"/>
<dbReference type="AlphaFoldDB" id="A0A2C5XFV4"/>
<dbReference type="Proteomes" id="UP000224854">
    <property type="component" value="Unassembled WGS sequence"/>
</dbReference>
<accession>A0A2C5XFV4</accession>
<keyword evidence="1" id="KW-0732">Signal</keyword>
<feature type="chain" id="PRO_5013333334" evidence="1">
    <location>
        <begin position="21"/>
        <end position="118"/>
    </location>
</feature>
<name>A0A2C5XFV4_9HYPO</name>